<evidence type="ECO:0000313" key="8">
    <source>
        <dbReference type="EMBL" id="BAV33926.1"/>
    </source>
</evidence>
<dbReference type="RefSeq" id="WP_096360729.1">
    <property type="nucleotide sequence ID" value="NZ_AP014879.1"/>
</dbReference>
<proteinExistence type="predicted"/>
<evidence type="ECO:0000256" key="1">
    <source>
        <dbReference type="ARBA" id="ARBA00022679"/>
    </source>
</evidence>
<keyword evidence="2" id="KW-0547">Nucleotide-binding</keyword>
<dbReference type="Gene3D" id="3.40.50.300">
    <property type="entry name" value="P-loop containing nucleotide triphosphate hydrolases"/>
    <property type="match status" value="1"/>
</dbReference>
<feature type="domain" description="AAA" evidence="7">
    <location>
        <begin position="98"/>
        <end position="230"/>
    </location>
</feature>
<gene>
    <name evidence="8" type="ORF">SCL_1621</name>
</gene>
<evidence type="ECO:0000313" key="9">
    <source>
        <dbReference type="Proteomes" id="UP000243180"/>
    </source>
</evidence>
<dbReference type="InterPro" id="IPR027417">
    <property type="entry name" value="P-loop_NTPase"/>
</dbReference>
<keyword evidence="9" id="KW-1185">Reference proteome</keyword>
<dbReference type="KEGG" id="slim:SCL_1621"/>
<keyword evidence="3" id="KW-0418">Kinase</keyword>
<dbReference type="CDD" id="cd05387">
    <property type="entry name" value="BY-kinase"/>
    <property type="match status" value="1"/>
</dbReference>
<dbReference type="PANTHER" id="PTHR32309:SF31">
    <property type="entry name" value="CAPSULAR EXOPOLYSACCHARIDE FAMILY"/>
    <property type="match status" value="1"/>
</dbReference>
<keyword evidence="4" id="KW-0067">ATP-binding</keyword>
<feature type="region of interest" description="Disordered" evidence="6">
    <location>
        <begin position="10"/>
        <end position="32"/>
    </location>
</feature>
<dbReference type="InParanoid" id="A0A1B4XGI8"/>
<dbReference type="PANTHER" id="PTHR32309">
    <property type="entry name" value="TYROSINE-PROTEIN KINASE"/>
    <property type="match status" value="1"/>
</dbReference>
<dbReference type="InterPro" id="IPR025669">
    <property type="entry name" value="AAA_dom"/>
</dbReference>
<evidence type="ECO:0000256" key="5">
    <source>
        <dbReference type="ARBA" id="ARBA00023137"/>
    </source>
</evidence>
<dbReference type="GO" id="GO:0004713">
    <property type="term" value="F:protein tyrosine kinase activity"/>
    <property type="evidence" value="ECO:0007669"/>
    <property type="project" value="UniProtKB-KW"/>
</dbReference>
<accession>A0A1B4XGI8</accession>
<evidence type="ECO:0000256" key="3">
    <source>
        <dbReference type="ARBA" id="ARBA00022777"/>
    </source>
</evidence>
<dbReference type="Proteomes" id="UP000243180">
    <property type="component" value="Chromosome"/>
</dbReference>
<keyword evidence="1" id="KW-0808">Transferase</keyword>
<dbReference type="Pfam" id="PF13614">
    <property type="entry name" value="AAA_31"/>
    <property type="match status" value="1"/>
</dbReference>
<dbReference type="InterPro" id="IPR005702">
    <property type="entry name" value="Wzc-like_C"/>
</dbReference>
<dbReference type="NCBIfam" id="TIGR01007">
    <property type="entry name" value="eps_fam"/>
    <property type="match status" value="1"/>
</dbReference>
<evidence type="ECO:0000256" key="6">
    <source>
        <dbReference type="SAM" id="MobiDB-lite"/>
    </source>
</evidence>
<dbReference type="GO" id="GO:0005524">
    <property type="term" value="F:ATP binding"/>
    <property type="evidence" value="ECO:0007669"/>
    <property type="project" value="UniProtKB-KW"/>
</dbReference>
<organism evidence="8 9">
    <name type="scientific">Sulfuricaulis limicola</name>
    <dbReference type="NCBI Taxonomy" id="1620215"/>
    <lineage>
        <taxon>Bacteria</taxon>
        <taxon>Pseudomonadati</taxon>
        <taxon>Pseudomonadota</taxon>
        <taxon>Gammaproteobacteria</taxon>
        <taxon>Acidiferrobacterales</taxon>
        <taxon>Acidiferrobacteraceae</taxon>
        <taxon>Sulfuricaulis</taxon>
    </lineage>
</organism>
<name>A0A1B4XGI8_9GAMM</name>
<dbReference type="SUPFAM" id="SSF52540">
    <property type="entry name" value="P-loop containing nucleoside triphosphate hydrolases"/>
    <property type="match status" value="1"/>
</dbReference>
<reference evidence="8 9" key="1">
    <citation type="submission" date="2015-05" db="EMBL/GenBank/DDBJ databases">
        <title>Complete genome sequence of a sulfur-oxidizing gammaproteobacterium strain HA5.</title>
        <authorList>
            <person name="Miura A."/>
            <person name="Kojima H."/>
            <person name="Fukui M."/>
        </authorList>
    </citation>
    <scope>NUCLEOTIDE SEQUENCE [LARGE SCALE GENOMIC DNA]</scope>
    <source>
        <strain evidence="8 9">HA5</strain>
    </source>
</reference>
<sequence>MERIKQALEKARLERQKVPGSDMSPTRGAVGMSAPLTYTHTRVIEVATEKLREKRIITDLDQNTFTDAYRILRTQVLQRLREKNWNSLAVTSPGENEGKTLTAINLAISMAMEINHTVLLVDADLRHPAMHKYFSVDAEYGLSDYLTGDKPLSELLVHPTNFPRFVILPGGKPLDNSAELLNSPKMVRLVEELKNRYPSRIVIFDLPPLLSAADALAFSPYVDSVLLVIEEGKTQADEARRALGLLDSTKVIGTVLNKSWTNMQDNEKASTKLLGWVLDHAKLVGLSLRDRLTRLRGKKN</sequence>
<dbReference type="InterPro" id="IPR050445">
    <property type="entry name" value="Bact_polysacc_biosynth/exp"/>
</dbReference>
<evidence type="ECO:0000259" key="7">
    <source>
        <dbReference type="Pfam" id="PF13614"/>
    </source>
</evidence>
<evidence type="ECO:0000256" key="4">
    <source>
        <dbReference type="ARBA" id="ARBA00022840"/>
    </source>
</evidence>
<keyword evidence="5" id="KW-0829">Tyrosine-protein kinase</keyword>
<dbReference type="EMBL" id="AP014879">
    <property type="protein sequence ID" value="BAV33926.1"/>
    <property type="molecule type" value="Genomic_DNA"/>
</dbReference>
<dbReference type="OrthoDB" id="9775724at2"/>
<protein>
    <submittedName>
        <fullName evidence="8">Exopolysaccharide biosynthesis protein</fullName>
    </submittedName>
</protein>
<evidence type="ECO:0000256" key="2">
    <source>
        <dbReference type="ARBA" id="ARBA00022741"/>
    </source>
</evidence>
<dbReference type="AlphaFoldDB" id="A0A1B4XGI8"/>